<sequence length="134" mass="16007">MTTGDFYYYCRLGNLNEIKNYVENHCITSEILQEGLHIVCYDGKLEIVEYLINHVDTIPMKCLFWCYSAYSNTDEKCCKILELLLDHGKFVKQFNLKDICFYNDVTPYFRERARELITNYLYGLDSQLYNENIF</sequence>
<dbReference type="InterPro" id="IPR036770">
    <property type="entry name" value="Ankyrin_rpt-contain_sf"/>
</dbReference>
<dbReference type="AlphaFoldDB" id="A0A6C0JTF7"/>
<dbReference type="EMBL" id="MN740694">
    <property type="protein sequence ID" value="QHU08086.1"/>
    <property type="molecule type" value="Genomic_DNA"/>
</dbReference>
<proteinExistence type="predicted"/>
<name>A0A6C0JTF7_9ZZZZ</name>
<evidence type="ECO:0008006" key="2">
    <source>
        <dbReference type="Google" id="ProtNLM"/>
    </source>
</evidence>
<accession>A0A6C0JTF7</accession>
<reference evidence="1" key="1">
    <citation type="journal article" date="2020" name="Nature">
        <title>Giant virus diversity and host interactions through global metagenomics.</title>
        <authorList>
            <person name="Schulz F."/>
            <person name="Roux S."/>
            <person name="Paez-Espino D."/>
            <person name="Jungbluth S."/>
            <person name="Walsh D.A."/>
            <person name="Denef V.J."/>
            <person name="McMahon K.D."/>
            <person name="Konstantinidis K.T."/>
            <person name="Eloe-Fadrosh E.A."/>
            <person name="Kyrpides N.C."/>
            <person name="Woyke T."/>
        </authorList>
    </citation>
    <scope>NUCLEOTIDE SEQUENCE</scope>
    <source>
        <strain evidence="1">GVMAG-S-1062768-28</strain>
    </source>
</reference>
<evidence type="ECO:0000313" key="1">
    <source>
        <dbReference type="EMBL" id="QHU08086.1"/>
    </source>
</evidence>
<organism evidence="1">
    <name type="scientific">viral metagenome</name>
    <dbReference type="NCBI Taxonomy" id="1070528"/>
    <lineage>
        <taxon>unclassified sequences</taxon>
        <taxon>metagenomes</taxon>
        <taxon>organismal metagenomes</taxon>
    </lineage>
</organism>
<dbReference type="SUPFAM" id="SSF48403">
    <property type="entry name" value="Ankyrin repeat"/>
    <property type="match status" value="1"/>
</dbReference>
<protein>
    <recommendedName>
        <fullName evidence="2">Ankyrin repeat protein</fullName>
    </recommendedName>
</protein>